<protein>
    <submittedName>
        <fullName evidence="1">Uncharacterized protein</fullName>
    </submittedName>
</protein>
<keyword evidence="2" id="KW-1185">Reference proteome</keyword>
<dbReference type="EMBL" id="JANPWB010000010">
    <property type="protein sequence ID" value="KAJ1143484.1"/>
    <property type="molecule type" value="Genomic_DNA"/>
</dbReference>
<proteinExistence type="predicted"/>
<sequence length="89" mass="10621">MEDLARWLKEMKNAPEVWKYWYLAQGEVRQQLMITHHRLYDAGDKAGKLLAWLSRHETVTRWVHSKEYLYGLLCTSDKDIAEAFAKFYA</sequence>
<name>A0AAV7QUJ6_PLEWA</name>
<reference evidence="1" key="1">
    <citation type="journal article" date="2022" name="bioRxiv">
        <title>Sequencing and chromosome-scale assembly of the giantPleurodeles waltlgenome.</title>
        <authorList>
            <person name="Brown T."/>
            <person name="Elewa A."/>
            <person name="Iarovenko S."/>
            <person name="Subramanian E."/>
            <person name="Araus A.J."/>
            <person name="Petzold A."/>
            <person name="Susuki M."/>
            <person name="Suzuki K.-i.T."/>
            <person name="Hayashi T."/>
            <person name="Toyoda A."/>
            <person name="Oliveira C."/>
            <person name="Osipova E."/>
            <person name="Leigh N.D."/>
            <person name="Simon A."/>
            <person name="Yun M.H."/>
        </authorList>
    </citation>
    <scope>NUCLEOTIDE SEQUENCE</scope>
    <source>
        <strain evidence="1">20211129_DDA</strain>
        <tissue evidence="1">Liver</tissue>
    </source>
</reference>
<comment type="caution">
    <text evidence="1">The sequence shown here is derived from an EMBL/GenBank/DDBJ whole genome shotgun (WGS) entry which is preliminary data.</text>
</comment>
<evidence type="ECO:0000313" key="2">
    <source>
        <dbReference type="Proteomes" id="UP001066276"/>
    </source>
</evidence>
<accession>A0AAV7QUJ6</accession>
<dbReference type="AlphaFoldDB" id="A0AAV7QUJ6"/>
<gene>
    <name evidence="1" type="ORF">NDU88_009792</name>
</gene>
<organism evidence="1 2">
    <name type="scientific">Pleurodeles waltl</name>
    <name type="common">Iberian ribbed newt</name>
    <dbReference type="NCBI Taxonomy" id="8319"/>
    <lineage>
        <taxon>Eukaryota</taxon>
        <taxon>Metazoa</taxon>
        <taxon>Chordata</taxon>
        <taxon>Craniata</taxon>
        <taxon>Vertebrata</taxon>
        <taxon>Euteleostomi</taxon>
        <taxon>Amphibia</taxon>
        <taxon>Batrachia</taxon>
        <taxon>Caudata</taxon>
        <taxon>Salamandroidea</taxon>
        <taxon>Salamandridae</taxon>
        <taxon>Pleurodelinae</taxon>
        <taxon>Pleurodeles</taxon>
    </lineage>
</organism>
<dbReference type="Proteomes" id="UP001066276">
    <property type="component" value="Chromosome 6"/>
</dbReference>
<evidence type="ECO:0000313" key="1">
    <source>
        <dbReference type="EMBL" id="KAJ1143484.1"/>
    </source>
</evidence>